<dbReference type="GO" id="GO:0140359">
    <property type="term" value="F:ABC-type transporter activity"/>
    <property type="evidence" value="ECO:0007669"/>
    <property type="project" value="InterPro"/>
</dbReference>
<keyword evidence="1" id="KW-0812">Transmembrane</keyword>
<dbReference type="OrthoDB" id="8613028at2"/>
<keyword evidence="1" id="KW-0472">Membrane</keyword>
<keyword evidence="1" id="KW-1133">Transmembrane helix</keyword>
<evidence type="ECO:0000313" key="2">
    <source>
        <dbReference type="EMBL" id="PKR79300.1"/>
    </source>
</evidence>
<comment type="caution">
    <text evidence="2">The sequence shown here is derived from an EMBL/GenBank/DDBJ whole genome shotgun (WGS) entry which is preliminary data.</text>
</comment>
<dbReference type="AlphaFoldDB" id="A0A2I0QYU9"/>
<feature type="transmembrane region" description="Helical" evidence="1">
    <location>
        <begin position="21"/>
        <end position="42"/>
    </location>
</feature>
<feature type="transmembrane region" description="Helical" evidence="1">
    <location>
        <begin position="114"/>
        <end position="138"/>
    </location>
</feature>
<organism evidence="2 3">
    <name type="scientific">Halalkalibacillus sediminis</name>
    <dbReference type="NCBI Taxonomy" id="2018042"/>
    <lineage>
        <taxon>Bacteria</taxon>
        <taxon>Bacillati</taxon>
        <taxon>Bacillota</taxon>
        <taxon>Bacilli</taxon>
        <taxon>Bacillales</taxon>
        <taxon>Bacillaceae</taxon>
        <taxon>Halalkalibacillus</taxon>
    </lineage>
</organism>
<feature type="transmembrane region" description="Helical" evidence="1">
    <location>
        <begin position="159"/>
        <end position="187"/>
    </location>
</feature>
<gene>
    <name evidence="2" type="ORF">CEY16_06050</name>
</gene>
<feature type="transmembrane region" description="Helical" evidence="1">
    <location>
        <begin position="291"/>
        <end position="313"/>
    </location>
</feature>
<feature type="transmembrane region" description="Helical" evidence="1">
    <location>
        <begin position="241"/>
        <end position="261"/>
    </location>
</feature>
<dbReference type="RefSeq" id="WP_101331044.1">
    <property type="nucleotide sequence ID" value="NZ_PJNH01000001.1"/>
</dbReference>
<reference evidence="2 3" key="1">
    <citation type="submission" date="2017-06" db="EMBL/GenBank/DDBJ databases">
        <title>the draft geome sequence of Illustriluteabacillus marina B3227.</title>
        <authorList>
            <person name="He R.-H."/>
            <person name="Du Z.-J."/>
        </authorList>
    </citation>
    <scope>NUCLEOTIDE SEQUENCE [LARGE SCALE GENOMIC DNA]</scope>
    <source>
        <strain evidence="2 3">B3227</strain>
    </source>
</reference>
<evidence type="ECO:0000313" key="3">
    <source>
        <dbReference type="Proteomes" id="UP000243524"/>
    </source>
</evidence>
<dbReference type="PANTHER" id="PTHR37305:SF1">
    <property type="entry name" value="MEMBRANE PROTEIN"/>
    <property type="match status" value="1"/>
</dbReference>
<dbReference type="Proteomes" id="UP000243524">
    <property type="component" value="Unassembled WGS sequence"/>
</dbReference>
<accession>A0A2I0QYU9</accession>
<dbReference type="PANTHER" id="PTHR37305">
    <property type="entry name" value="INTEGRAL MEMBRANE PROTEIN-RELATED"/>
    <property type="match status" value="1"/>
</dbReference>
<name>A0A2I0QYU9_9BACI</name>
<feature type="transmembrane region" description="Helical" evidence="1">
    <location>
        <begin position="207"/>
        <end position="229"/>
    </location>
</feature>
<proteinExistence type="predicted"/>
<keyword evidence="3" id="KW-1185">Reference proteome</keyword>
<sequence>MSKFFKQVFNEQVKLYIKKSTWVMYILVAALIVGIATMNYIYNDPATVDENWESSLQEQNEQLERQNALREDEQGMGDFGIEYNENEIAKNNFRIENDVAPNEYGAWAFVLENAFLLSLVSLLTIIVAAGIVSNEFKWGTIKLLLIRPITRTNILLSKYVSVLLFAFFTLLFVWVFSLVVGMMFFGFEGFTASTVVDRPDGFEEVTLFGQIMSTYGYGLVNLVMMATFAFMISTIFRQSSLAIGLAIFLMLSGNTIVTFFADRNWAKFILFANTNLQQYETGNTMLQGMSLSFSITVLLVYYVIFIILSWVFFTKRDVAGQ</sequence>
<dbReference type="Pfam" id="PF12679">
    <property type="entry name" value="ABC2_membrane_2"/>
    <property type="match status" value="1"/>
</dbReference>
<dbReference type="EMBL" id="PJNH01000001">
    <property type="protein sequence ID" value="PKR79300.1"/>
    <property type="molecule type" value="Genomic_DNA"/>
</dbReference>
<evidence type="ECO:0000256" key="1">
    <source>
        <dbReference type="SAM" id="Phobius"/>
    </source>
</evidence>
<dbReference type="GO" id="GO:0005886">
    <property type="term" value="C:plasma membrane"/>
    <property type="evidence" value="ECO:0007669"/>
    <property type="project" value="UniProtKB-SubCell"/>
</dbReference>
<protein>
    <submittedName>
        <fullName evidence="2">ABC transporter permease</fullName>
    </submittedName>
</protein>